<evidence type="ECO:0000256" key="10">
    <source>
        <dbReference type="ARBA" id="ARBA00023163"/>
    </source>
</evidence>
<proteinExistence type="inferred from homology"/>
<dbReference type="PANTHER" id="PTHR38839">
    <property type="entry name" value="TRANSCRIPTIONAL REGULATOR WHID-RELATED"/>
    <property type="match status" value="1"/>
</dbReference>
<dbReference type="GO" id="GO:0051539">
    <property type="term" value="F:4 iron, 4 sulfur cluster binding"/>
    <property type="evidence" value="ECO:0007669"/>
    <property type="project" value="UniProtKB-UniRule"/>
</dbReference>
<dbReference type="Proteomes" id="UP000029067">
    <property type="component" value="Unassembled WGS sequence"/>
</dbReference>
<dbReference type="GO" id="GO:0045454">
    <property type="term" value="P:cell redox homeostasis"/>
    <property type="evidence" value="ECO:0007669"/>
    <property type="project" value="TreeGrafter"/>
</dbReference>
<evidence type="ECO:0000313" key="14">
    <source>
        <dbReference type="Proteomes" id="UP000029067"/>
    </source>
</evidence>
<feature type="domain" description="4Fe-4S Wbl-type" evidence="12">
    <location>
        <begin position="16"/>
        <end position="73"/>
    </location>
</feature>
<evidence type="ECO:0000256" key="6">
    <source>
        <dbReference type="ARBA" id="ARBA00023014"/>
    </source>
</evidence>
<evidence type="ECO:0000256" key="3">
    <source>
        <dbReference type="ARBA" id="ARBA00022485"/>
    </source>
</evidence>
<evidence type="ECO:0000313" key="13">
    <source>
        <dbReference type="EMBL" id="KFI63042.1"/>
    </source>
</evidence>
<evidence type="ECO:0000256" key="5">
    <source>
        <dbReference type="ARBA" id="ARBA00023004"/>
    </source>
</evidence>
<name>A0A087AW92_9BIFI</name>
<dbReference type="EMBL" id="JGYV01000010">
    <property type="protein sequence ID" value="KFI63042.1"/>
    <property type="molecule type" value="Genomic_DNA"/>
</dbReference>
<dbReference type="GO" id="GO:0035731">
    <property type="term" value="F:dinitrosyl-iron complex binding"/>
    <property type="evidence" value="ECO:0007669"/>
    <property type="project" value="UniProtKB-UniRule"/>
</dbReference>
<evidence type="ECO:0000256" key="11">
    <source>
        <dbReference type="HAMAP-Rule" id="MF_01479"/>
    </source>
</evidence>
<keyword evidence="5 11" id="KW-0408">Iron</keyword>
<sequence>MVAIMVSGREWMRRGLCASGAYDPDMFFDALREELACRVCDKCPVRDRCLQHAVEEHESYGVWGGKTPAERVVLTRRWRMVQEGRTRRAHHG</sequence>
<keyword evidence="9 11" id="KW-1015">Disulfide bond</keyword>
<comment type="PTM">
    <text evidence="11">The Fe-S cluster can be nitrosylated by nitric oxide (NO).</text>
</comment>
<feature type="binding site" evidence="11">
    <location>
        <position position="40"/>
    </location>
    <ligand>
        <name>[4Fe-4S] cluster</name>
        <dbReference type="ChEBI" id="CHEBI:49883"/>
    </ligand>
</feature>
<keyword evidence="6 11" id="KW-0411">Iron-sulfur</keyword>
<comment type="caution">
    <text evidence="13">The sequence shown here is derived from an EMBL/GenBank/DDBJ whole genome shotgun (WGS) entry which is preliminary data.</text>
</comment>
<evidence type="ECO:0000256" key="2">
    <source>
        <dbReference type="ARBA" id="ARBA00006597"/>
    </source>
</evidence>
<keyword evidence="4 11" id="KW-0479">Metal-binding</keyword>
<comment type="subcellular location">
    <subcellularLocation>
        <location evidence="1 11">Cytoplasm</location>
    </subcellularLocation>
</comment>
<evidence type="ECO:0000256" key="8">
    <source>
        <dbReference type="ARBA" id="ARBA00023125"/>
    </source>
</evidence>
<dbReference type="InterPro" id="IPR003482">
    <property type="entry name" value="Whib"/>
</dbReference>
<organism evidence="13 14">
    <name type="scientific">Bifidobacterium cuniculi</name>
    <dbReference type="NCBI Taxonomy" id="1688"/>
    <lineage>
        <taxon>Bacteria</taxon>
        <taxon>Bacillati</taxon>
        <taxon>Actinomycetota</taxon>
        <taxon>Actinomycetes</taxon>
        <taxon>Bifidobacteriales</taxon>
        <taxon>Bifidobacteriaceae</taxon>
        <taxon>Bifidobacterium</taxon>
    </lineage>
</organism>
<accession>A0A087AW92</accession>
<feature type="binding site" evidence="11">
    <location>
        <position position="17"/>
    </location>
    <ligand>
        <name>[4Fe-4S] cluster</name>
        <dbReference type="ChEBI" id="CHEBI:49883"/>
    </ligand>
</feature>
<dbReference type="OrthoDB" id="5192305at2"/>
<keyword evidence="7 11" id="KW-0805">Transcription regulation</keyword>
<dbReference type="GO" id="GO:0047134">
    <property type="term" value="F:protein-disulfide reductase [NAD(P)H] activity"/>
    <property type="evidence" value="ECO:0007669"/>
    <property type="project" value="TreeGrafter"/>
</dbReference>
<evidence type="ECO:0000256" key="9">
    <source>
        <dbReference type="ARBA" id="ARBA00023157"/>
    </source>
</evidence>
<dbReference type="GO" id="GO:0045892">
    <property type="term" value="P:negative regulation of DNA-templated transcription"/>
    <property type="evidence" value="ECO:0007669"/>
    <property type="project" value="TreeGrafter"/>
</dbReference>
<keyword evidence="8 11" id="KW-0238">DNA-binding</keyword>
<protein>
    <recommendedName>
        <fullName evidence="11">Transcriptional regulator WhiB</fullName>
    </recommendedName>
</protein>
<reference evidence="13 14" key="1">
    <citation type="submission" date="2014-03" db="EMBL/GenBank/DDBJ databases">
        <title>Genomics of Bifidobacteria.</title>
        <authorList>
            <person name="Ventura M."/>
            <person name="Milani C."/>
            <person name="Lugli G.A."/>
        </authorList>
    </citation>
    <scope>NUCLEOTIDE SEQUENCE [LARGE SCALE GENOMIC DNA]</scope>
    <source>
        <strain evidence="13 14">LMG 10738</strain>
    </source>
</reference>
<dbReference type="GO" id="GO:0003677">
    <property type="term" value="F:DNA binding"/>
    <property type="evidence" value="ECO:0007669"/>
    <property type="project" value="UniProtKB-UniRule"/>
</dbReference>
<feature type="binding site" evidence="11">
    <location>
        <position position="43"/>
    </location>
    <ligand>
        <name>[4Fe-4S] cluster</name>
        <dbReference type="ChEBI" id="CHEBI:49883"/>
    </ligand>
</feature>
<comment type="function">
    <text evidence="11">Acts as a transcriptional regulator. Probably redox-responsive. The apo- but not holo-form probably binds DNA.</text>
</comment>
<dbReference type="Pfam" id="PF02467">
    <property type="entry name" value="Whib"/>
    <property type="match status" value="1"/>
</dbReference>
<comment type="PTM">
    <text evidence="11">Upon Fe-S cluster removal intramolecular disulfide bonds are formed.</text>
</comment>
<gene>
    <name evidence="11" type="primary">whiB</name>
    <name evidence="13" type="ORF">BCUN_0875</name>
</gene>
<feature type="binding site" evidence="11">
    <location>
        <position position="49"/>
    </location>
    <ligand>
        <name>[4Fe-4S] cluster</name>
        <dbReference type="ChEBI" id="CHEBI:49883"/>
    </ligand>
</feature>
<dbReference type="PROSITE" id="PS51674">
    <property type="entry name" value="4FE4S_WBL"/>
    <property type="match status" value="1"/>
</dbReference>
<keyword evidence="3 11" id="KW-0004">4Fe-4S</keyword>
<dbReference type="HAMAP" id="MF_01479">
    <property type="entry name" value="WhiB"/>
    <property type="match status" value="1"/>
</dbReference>
<dbReference type="STRING" id="1688.BCUN_0875"/>
<evidence type="ECO:0000256" key="4">
    <source>
        <dbReference type="ARBA" id="ARBA00022723"/>
    </source>
</evidence>
<evidence type="ECO:0000256" key="7">
    <source>
        <dbReference type="ARBA" id="ARBA00023015"/>
    </source>
</evidence>
<evidence type="ECO:0000256" key="1">
    <source>
        <dbReference type="ARBA" id="ARBA00004496"/>
    </source>
</evidence>
<dbReference type="RefSeq" id="WP_152598060.1">
    <property type="nucleotide sequence ID" value="NZ_JGYV01000010.1"/>
</dbReference>
<evidence type="ECO:0000259" key="12">
    <source>
        <dbReference type="PROSITE" id="PS51674"/>
    </source>
</evidence>
<keyword evidence="11" id="KW-0963">Cytoplasm</keyword>
<keyword evidence="14" id="KW-1185">Reference proteome</keyword>
<dbReference type="InterPro" id="IPR034768">
    <property type="entry name" value="4FE4S_WBL"/>
</dbReference>
<comment type="similarity">
    <text evidence="2 11">Belongs to the WhiB family.</text>
</comment>
<keyword evidence="10 11" id="KW-0804">Transcription</keyword>
<dbReference type="GO" id="GO:0046872">
    <property type="term" value="F:metal ion binding"/>
    <property type="evidence" value="ECO:0007669"/>
    <property type="project" value="UniProtKB-KW"/>
</dbReference>
<comment type="cofactor">
    <cofactor evidence="11">
        <name>[4Fe-4S] cluster</name>
        <dbReference type="ChEBI" id="CHEBI:49883"/>
    </cofactor>
    <text evidence="11">Binds 1 [4Fe-4S] cluster per subunit. Following nitrosylation of the [4Fe-4S] cluster binds 1 [4Fe-8(NO)] cluster per subunit.</text>
</comment>
<dbReference type="GO" id="GO:0005737">
    <property type="term" value="C:cytoplasm"/>
    <property type="evidence" value="ECO:0007669"/>
    <property type="project" value="UniProtKB-SubCell"/>
</dbReference>
<dbReference type="AlphaFoldDB" id="A0A087AW92"/>